<dbReference type="SUPFAM" id="SSF54427">
    <property type="entry name" value="NTF2-like"/>
    <property type="match status" value="1"/>
</dbReference>
<dbReference type="InterPro" id="IPR032710">
    <property type="entry name" value="NTF2-like_dom_sf"/>
</dbReference>
<dbReference type="Proteomes" id="UP000025227">
    <property type="component" value="Unplaced"/>
</dbReference>
<keyword evidence="3" id="KW-1185">Reference proteome</keyword>
<keyword evidence="1" id="KW-1133">Transmembrane helix</keyword>
<evidence type="ECO:0000313" key="4">
    <source>
        <dbReference type="WBParaSite" id="HCON_00109450-00001"/>
    </source>
</evidence>
<dbReference type="Gene3D" id="3.10.450.50">
    <property type="match status" value="1"/>
</dbReference>
<protein>
    <submittedName>
        <fullName evidence="4">DUF4440 domain-containing protein</fullName>
    </submittedName>
</protein>
<dbReference type="InterPro" id="IPR027843">
    <property type="entry name" value="DUF4440"/>
</dbReference>
<sequence>MIGNTILTNFLPDSYDNMPRTPDESFIIVKLLLILTCLACLLANVAARDVEATLKPLYEKLNKYGLKKNYTDVAKFYHSQGVLVKRNEHVLYGREQIAERYKKLYERIGPHMFVLSNETYQGTRDYMMAEFNYQVLKTKEGPLTFKGEMIHIWKREDGKWRIYHEEYKGLK</sequence>
<keyword evidence="1" id="KW-0812">Transmembrane</keyword>
<dbReference type="Pfam" id="PF14534">
    <property type="entry name" value="DUF4440"/>
    <property type="match status" value="1"/>
</dbReference>
<reference evidence="4" key="1">
    <citation type="submission" date="2020-12" db="UniProtKB">
        <authorList>
            <consortium name="WormBaseParasite"/>
        </authorList>
    </citation>
    <scope>IDENTIFICATION</scope>
    <source>
        <strain evidence="4">MHco3</strain>
    </source>
</reference>
<dbReference type="WBParaSite" id="HCON_00109450-00001">
    <property type="protein sequence ID" value="HCON_00109450-00001"/>
    <property type="gene ID" value="HCON_00109450"/>
</dbReference>
<feature type="domain" description="DUF4440" evidence="2">
    <location>
        <begin position="56"/>
        <end position="162"/>
    </location>
</feature>
<dbReference type="OrthoDB" id="5781618at2759"/>
<feature type="transmembrane region" description="Helical" evidence="1">
    <location>
        <begin position="26"/>
        <end position="47"/>
    </location>
</feature>
<name>A0A7I4YK84_HAECO</name>
<organism evidence="3 4">
    <name type="scientific">Haemonchus contortus</name>
    <name type="common">Barber pole worm</name>
    <dbReference type="NCBI Taxonomy" id="6289"/>
    <lineage>
        <taxon>Eukaryota</taxon>
        <taxon>Metazoa</taxon>
        <taxon>Ecdysozoa</taxon>
        <taxon>Nematoda</taxon>
        <taxon>Chromadorea</taxon>
        <taxon>Rhabditida</taxon>
        <taxon>Rhabditina</taxon>
        <taxon>Rhabditomorpha</taxon>
        <taxon>Strongyloidea</taxon>
        <taxon>Trichostrongylidae</taxon>
        <taxon>Haemonchus</taxon>
    </lineage>
</organism>
<dbReference type="CDD" id="cd00531">
    <property type="entry name" value="NTF2_like"/>
    <property type="match status" value="1"/>
</dbReference>
<keyword evidence="1" id="KW-0472">Membrane</keyword>
<proteinExistence type="predicted"/>
<dbReference type="PANTHER" id="PTHR31664:SF6">
    <property type="entry name" value="DUF4440 DOMAIN-CONTAINING PROTEIN"/>
    <property type="match status" value="1"/>
</dbReference>
<evidence type="ECO:0000259" key="2">
    <source>
        <dbReference type="Pfam" id="PF14534"/>
    </source>
</evidence>
<evidence type="ECO:0000313" key="3">
    <source>
        <dbReference type="Proteomes" id="UP000025227"/>
    </source>
</evidence>
<evidence type="ECO:0000256" key="1">
    <source>
        <dbReference type="SAM" id="Phobius"/>
    </source>
</evidence>
<dbReference type="PANTHER" id="PTHR31664">
    <property type="entry name" value="PROTEIN CBG16427"/>
    <property type="match status" value="1"/>
</dbReference>
<dbReference type="AlphaFoldDB" id="A0A7I4YK84"/>
<accession>A0A7I4YK84</accession>